<organism evidence="3 4">
    <name type="scientific">Rhodobacter aestuarii</name>
    <dbReference type="NCBI Taxonomy" id="453582"/>
    <lineage>
        <taxon>Bacteria</taxon>
        <taxon>Pseudomonadati</taxon>
        <taxon>Pseudomonadota</taxon>
        <taxon>Alphaproteobacteria</taxon>
        <taxon>Rhodobacterales</taxon>
        <taxon>Rhodobacter group</taxon>
        <taxon>Rhodobacter</taxon>
    </lineage>
</organism>
<evidence type="ECO:0000256" key="2">
    <source>
        <dbReference type="SAM" id="MobiDB-lite"/>
    </source>
</evidence>
<gene>
    <name evidence="3" type="ORF">SAMN05421580_102231</name>
</gene>
<dbReference type="STRING" id="453582.SAMN05421580_102231"/>
<proteinExistence type="predicted"/>
<reference evidence="4" key="1">
    <citation type="submission" date="2017-01" db="EMBL/GenBank/DDBJ databases">
        <authorList>
            <person name="Varghese N."/>
            <person name="Submissions S."/>
        </authorList>
    </citation>
    <scope>NUCLEOTIDE SEQUENCE [LARGE SCALE GENOMIC DNA]</scope>
    <source>
        <strain evidence="4">DSM 19945</strain>
    </source>
</reference>
<protein>
    <submittedName>
        <fullName evidence="3">Uncharacterized protein</fullName>
    </submittedName>
</protein>
<dbReference type="RefSeq" id="WP_076483819.1">
    <property type="nucleotide sequence ID" value="NZ_FTOG01000002.1"/>
</dbReference>
<evidence type="ECO:0000313" key="3">
    <source>
        <dbReference type="EMBL" id="SIS56126.1"/>
    </source>
</evidence>
<dbReference type="OrthoDB" id="7875768at2"/>
<dbReference type="Proteomes" id="UP000186221">
    <property type="component" value="Unassembled WGS sequence"/>
</dbReference>
<keyword evidence="1" id="KW-0175">Coiled coil</keyword>
<name>A0A1N7K3L0_9RHOB</name>
<keyword evidence="4" id="KW-1185">Reference proteome</keyword>
<evidence type="ECO:0000313" key="4">
    <source>
        <dbReference type="Proteomes" id="UP000186221"/>
    </source>
</evidence>
<dbReference type="AlphaFoldDB" id="A0A1N7K3L0"/>
<accession>A0A1N7K3L0</accession>
<evidence type="ECO:0000256" key="1">
    <source>
        <dbReference type="SAM" id="Coils"/>
    </source>
</evidence>
<sequence length="468" mass="50155">MMSETETNIEIEDVLASIRRLVSSDVSPSRSSAVPHRSAAVAMPLHAPDPEPVAEPEVMAEPEAAPEPEVVSEPKAVMDAVAEEPVEDVAPEPPMVLEAALELPEAPVEPLVDEFPEPEMPTFEPVVDAVADVSEAEVSEATDQADDFLVLSPALRIDETDAEELPDTGLAEPDPMADDAPVMAEAPVEVAPQPRVLTEAEALLAEAEAALEGSGALLEASAVLDGADDMDADVALPEAPAKDDLGDELARLESTIAELEAAVAESDTEFEPEEGHPFVAEGAAPLTELPEAFDEAALGTQEPAYEAELEAILEEAPSISEDEADAAFAAEQADPDLEDAAWAETETESVGMDWAEATLNLARGAAPRRLSLEDAEEVEQHVSSRRSTYDSLREELDADAAYYDADMIEDDTQFASDERLLDEAALRDMVGQMVREELRGALGERITQNVRKLVRREIQRALMGQGYE</sequence>
<dbReference type="EMBL" id="FTOG01000002">
    <property type="protein sequence ID" value="SIS56126.1"/>
    <property type="molecule type" value="Genomic_DNA"/>
</dbReference>
<feature type="compositionally biased region" description="Acidic residues" evidence="2">
    <location>
        <begin position="52"/>
        <end position="66"/>
    </location>
</feature>
<feature type="coiled-coil region" evidence="1">
    <location>
        <begin position="242"/>
        <end position="269"/>
    </location>
</feature>
<feature type="region of interest" description="Disordered" evidence="2">
    <location>
        <begin position="45"/>
        <end position="71"/>
    </location>
</feature>